<dbReference type="EMBL" id="VSRR010118139">
    <property type="protein sequence ID" value="MPC99385.1"/>
    <property type="molecule type" value="Genomic_DNA"/>
</dbReference>
<dbReference type="Proteomes" id="UP000324222">
    <property type="component" value="Unassembled WGS sequence"/>
</dbReference>
<accession>A0A5B7JXV3</accession>
<sequence>MSIVEARLSSLSVKEVILSITTFGVSTIEDPESSNLAQLLAKEAMRPSITSSRAAKAAEVAVSLLTASRRASTCGEAVAGEASRGAAVLGGGGGGGDRIRELDRGLGQPCQTLTPDSWQRGHFHFDV</sequence>
<evidence type="ECO:0000313" key="1">
    <source>
        <dbReference type="EMBL" id="MPC99385.1"/>
    </source>
</evidence>
<evidence type="ECO:0000313" key="2">
    <source>
        <dbReference type="Proteomes" id="UP000324222"/>
    </source>
</evidence>
<protein>
    <submittedName>
        <fullName evidence="1">Uncharacterized protein</fullName>
    </submittedName>
</protein>
<dbReference type="AlphaFoldDB" id="A0A5B7JXV3"/>
<gene>
    <name evidence="1" type="ORF">E2C01_094796</name>
</gene>
<keyword evidence="2" id="KW-1185">Reference proteome</keyword>
<organism evidence="1 2">
    <name type="scientific">Portunus trituberculatus</name>
    <name type="common">Swimming crab</name>
    <name type="synonym">Neptunus trituberculatus</name>
    <dbReference type="NCBI Taxonomy" id="210409"/>
    <lineage>
        <taxon>Eukaryota</taxon>
        <taxon>Metazoa</taxon>
        <taxon>Ecdysozoa</taxon>
        <taxon>Arthropoda</taxon>
        <taxon>Crustacea</taxon>
        <taxon>Multicrustacea</taxon>
        <taxon>Malacostraca</taxon>
        <taxon>Eumalacostraca</taxon>
        <taxon>Eucarida</taxon>
        <taxon>Decapoda</taxon>
        <taxon>Pleocyemata</taxon>
        <taxon>Brachyura</taxon>
        <taxon>Eubrachyura</taxon>
        <taxon>Portunoidea</taxon>
        <taxon>Portunidae</taxon>
        <taxon>Portuninae</taxon>
        <taxon>Portunus</taxon>
    </lineage>
</organism>
<name>A0A5B7JXV3_PORTR</name>
<reference evidence="1 2" key="1">
    <citation type="submission" date="2019-05" db="EMBL/GenBank/DDBJ databases">
        <title>Another draft genome of Portunus trituberculatus and its Hox gene families provides insights of decapod evolution.</title>
        <authorList>
            <person name="Jeong J.-H."/>
            <person name="Song I."/>
            <person name="Kim S."/>
            <person name="Choi T."/>
            <person name="Kim D."/>
            <person name="Ryu S."/>
            <person name="Kim W."/>
        </authorList>
    </citation>
    <scope>NUCLEOTIDE SEQUENCE [LARGE SCALE GENOMIC DNA]</scope>
    <source>
        <tissue evidence="1">Muscle</tissue>
    </source>
</reference>
<comment type="caution">
    <text evidence="1">The sequence shown here is derived from an EMBL/GenBank/DDBJ whole genome shotgun (WGS) entry which is preliminary data.</text>
</comment>
<proteinExistence type="predicted"/>